<dbReference type="InterPro" id="IPR050809">
    <property type="entry name" value="UgpAE/MalFG_permease"/>
</dbReference>
<keyword evidence="10" id="KW-1185">Reference proteome</keyword>
<keyword evidence="6 7" id="KW-0472">Membrane</keyword>
<feature type="transmembrane region" description="Helical" evidence="7">
    <location>
        <begin position="154"/>
        <end position="177"/>
    </location>
</feature>
<comment type="caution">
    <text evidence="9">The sequence shown here is derived from an EMBL/GenBank/DDBJ whole genome shotgun (WGS) entry which is preliminary data.</text>
</comment>
<comment type="similarity">
    <text evidence="7">Belongs to the binding-protein-dependent transport system permease family.</text>
</comment>
<dbReference type="SUPFAM" id="SSF161098">
    <property type="entry name" value="MetI-like"/>
    <property type="match status" value="1"/>
</dbReference>
<dbReference type="PROSITE" id="PS50928">
    <property type="entry name" value="ABC_TM1"/>
    <property type="match status" value="1"/>
</dbReference>
<gene>
    <name evidence="9" type="ORF">STRTUCAR8_01108</name>
</gene>
<keyword evidence="2 7" id="KW-0813">Transport</keyword>
<dbReference type="GO" id="GO:0005886">
    <property type="term" value="C:plasma membrane"/>
    <property type="evidence" value="ECO:0007669"/>
    <property type="project" value="UniProtKB-SubCell"/>
</dbReference>
<dbReference type="PANTHER" id="PTHR43227">
    <property type="entry name" value="BLL4140 PROTEIN"/>
    <property type="match status" value="1"/>
</dbReference>
<dbReference type="InterPro" id="IPR035906">
    <property type="entry name" value="MetI-like_sf"/>
</dbReference>
<evidence type="ECO:0000256" key="3">
    <source>
        <dbReference type="ARBA" id="ARBA00022475"/>
    </source>
</evidence>
<protein>
    <submittedName>
        <fullName evidence="9">ABC transporter, permease protein</fullName>
    </submittedName>
</protein>
<feature type="transmembrane region" description="Helical" evidence="7">
    <location>
        <begin position="119"/>
        <end position="142"/>
    </location>
</feature>
<evidence type="ECO:0000259" key="8">
    <source>
        <dbReference type="PROSITE" id="PS50928"/>
    </source>
</evidence>
<organism evidence="9 10">
    <name type="scientific">Streptomyces turgidiscabies (strain Car8)</name>
    <dbReference type="NCBI Taxonomy" id="698760"/>
    <lineage>
        <taxon>Bacteria</taxon>
        <taxon>Bacillati</taxon>
        <taxon>Actinomycetota</taxon>
        <taxon>Actinomycetes</taxon>
        <taxon>Kitasatosporales</taxon>
        <taxon>Streptomycetaceae</taxon>
        <taxon>Streptomyces</taxon>
    </lineage>
</organism>
<evidence type="ECO:0000256" key="4">
    <source>
        <dbReference type="ARBA" id="ARBA00022692"/>
    </source>
</evidence>
<keyword evidence="4 7" id="KW-0812">Transmembrane</keyword>
<evidence type="ECO:0000256" key="6">
    <source>
        <dbReference type="ARBA" id="ARBA00023136"/>
    </source>
</evidence>
<evidence type="ECO:0000256" key="7">
    <source>
        <dbReference type="RuleBase" id="RU363032"/>
    </source>
</evidence>
<accession>L7FJ93</accession>
<sequence length="342" mass="37826">MDLSWGSTQRDVYANIGAAADQRRFRDGRARHDTMTTLEPPVAVKRAPARPAAKRDRRSWTGWGFIGPFVMVFALVFLAPIGYSIYLSLFRDQLIGGTSFVGLDNYQQALQDDQFWNSLIRVSLFLVVQVPIMLGIALLIALALDSGRLYGKDFFRIAIFLPYAVPAVVATLMWGFMYGTKYGLVGDINSAFDVTLPDPLSTDLVLASIGNIVTWEFIGYNMLIFYSALRVIPLSLYEAAEIDGAGQFRVITAIKLPAIRGALVIATIFSIIGSFQLFNEPAILRPVARNAITTDFTPNFYTYSLSFNGQQHNYSAAVAIIMGLITMVIAYVVQLRGMRKGA</sequence>
<dbReference type="PATRIC" id="fig|698760.3.peg.606"/>
<comment type="subcellular location">
    <subcellularLocation>
        <location evidence="1 7">Cell membrane</location>
        <topology evidence="1 7">Multi-pass membrane protein</topology>
    </subcellularLocation>
</comment>
<dbReference type="InterPro" id="IPR000515">
    <property type="entry name" value="MetI-like"/>
</dbReference>
<evidence type="ECO:0000313" key="10">
    <source>
        <dbReference type="Proteomes" id="UP000010931"/>
    </source>
</evidence>
<reference evidence="9 10" key="1">
    <citation type="journal article" date="2011" name="Plasmid">
        <title>Streptomyces turgidiscabies Car8 contains a modular pathogenicity island that shares virulence genes with other actinobacterial plant pathogens.</title>
        <authorList>
            <person name="Huguet-Tapia J.C."/>
            <person name="Badger J.H."/>
            <person name="Loria R."/>
            <person name="Pettis G.S."/>
        </authorList>
    </citation>
    <scope>NUCLEOTIDE SEQUENCE [LARGE SCALE GENOMIC DNA]</scope>
    <source>
        <strain evidence="9 10">Car8</strain>
    </source>
</reference>
<dbReference type="STRING" id="85558.T45_03102"/>
<feature type="transmembrane region" description="Helical" evidence="7">
    <location>
        <begin position="258"/>
        <end position="278"/>
    </location>
</feature>
<feature type="transmembrane region" description="Helical" evidence="7">
    <location>
        <begin position="314"/>
        <end position="333"/>
    </location>
</feature>
<evidence type="ECO:0000256" key="1">
    <source>
        <dbReference type="ARBA" id="ARBA00004651"/>
    </source>
</evidence>
<feature type="transmembrane region" description="Helical" evidence="7">
    <location>
        <begin position="60"/>
        <end position="86"/>
    </location>
</feature>
<dbReference type="GO" id="GO:0055085">
    <property type="term" value="P:transmembrane transport"/>
    <property type="evidence" value="ECO:0007669"/>
    <property type="project" value="InterPro"/>
</dbReference>
<name>L7FJ93_STRT8</name>
<evidence type="ECO:0000313" key="9">
    <source>
        <dbReference type="EMBL" id="ELP70775.1"/>
    </source>
</evidence>
<dbReference type="Pfam" id="PF00528">
    <property type="entry name" value="BPD_transp_1"/>
    <property type="match status" value="1"/>
</dbReference>
<keyword evidence="3" id="KW-1003">Cell membrane</keyword>
<dbReference type="Gene3D" id="1.10.3720.10">
    <property type="entry name" value="MetI-like"/>
    <property type="match status" value="1"/>
</dbReference>
<proteinExistence type="inferred from homology"/>
<dbReference type="CDD" id="cd06261">
    <property type="entry name" value="TM_PBP2"/>
    <property type="match status" value="1"/>
</dbReference>
<dbReference type="EMBL" id="AEJB01000041">
    <property type="protein sequence ID" value="ELP70775.1"/>
    <property type="molecule type" value="Genomic_DNA"/>
</dbReference>
<dbReference type="AlphaFoldDB" id="L7FJ93"/>
<evidence type="ECO:0000256" key="2">
    <source>
        <dbReference type="ARBA" id="ARBA00022448"/>
    </source>
</evidence>
<dbReference type="Proteomes" id="UP000010931">
    <property type="component" value="Unassembled WGS sequence"/>
</dbReference>
<keyword evidence="5 7" id="KW-1133">Transmembrane helix</keyword>
<evidence type="ECO:0000256" key="5">
    <source>
        <dbReference type="ARBA" id="ARBA00022989"/>
    </source>
</evidence>
<dbReference type="PANTHER" id="PTHR43227:SF8">
    <property type="entry name" value="DIACETYLCHITOBIOSE UPTAKE SYSTEM PERMEASE PROTEIN DASB"/>
    <property type="match status" value="1"/>
</dbReference>
<feature type="domain" description="ABC transmembrane type-1" evidence="8">
    <location>
        <begin position="115"/>
        <end position="333"/>
    </location>
</feature>